<dbReference type="InterPro" id="IPR053137">
    <property type="entry name" value="NLR-like"/>
</dbReference>
<dbReference type="SUPFAM" id="SSF48452">
    <property type="entry name" value="TPR-like"/>
    <property type="match status" value="3"/>
</dbReference>
<dbReference type="PANTHER" id="PTHR46082:SF6">
    <property type="entry name" value="AAA+ ATPASE DOMAIN-CONTAINING PROTEIN-RELATED"/>
    <property type="match status" value="1"/>
</dbReference>
<dbReference type="Pfam" id="PF13424">
    <property type="entry name" value="TPR_12"/>
    <property type="match status" value="1"/>
</dbReference>
<comment type="caution">
    <text evidence="2">The sequence shown here is derived from an EMBL/GenBank/DDBJ whole genome shotgun (WGS) entry which is preliminary data.</text>
</comment>
<evidence type="ECO:0000256" key="1">
    <source>
        <dbReference type="SAM" id="MobiDB-lite"/>
    </source>
</evidence>
<dbReference type="SUPFAM" id="SSF52540">
    <property type="entry name" value="P-loop containing nucleoside triphosphate hydrolases"/>
    <property type="match status" value="1"/>
</dbReference>
<dbReference type="Gene3D" id="1.25.40.10">
    <property type="entry name" value="Tetratricopeptide repeat domain"/>
    <property type="match status" value="3"/>
</dbReference>
<dbReference type="InterPro" id="IPR011990">
    <property type="entry name" value="TPR-like_helical_dom_sf"/>
</dbReference>
<dbReference type="Proteomes" id="UP001175000">
    <property type="component" value="Unassembled WGS sequence"/>
</dbReference>
<gene>
    <name evidence="2" type="ORF">B0T14DRAFT_437191</name>
</gene>
<dbReference type="Pfam" id="PF13374">
    <property type="entry name" value="TPR_10"/>
    <property type="match status" value="7"/>
</dbReference>
<proteinExistence type="predicted"/>
<organism evidence="2 3">
    <name type="scientific">Immersiella caudata</name>
    <dbReference type="NCBI Taxonomy" id="314043"/>
    <lineage>
        <taxon>Eukaryota</taxon>
        <taxon>Fungi</taxon>
        <taxon>Dikarya</taxon>
        <taxon>Ascomycota</taxon>
        <taxon>Pezizomycotina</taxon>
        <taxon>Sordariomycetes</taxon>
        <taxon>Sordariomycetidae</taxon>
        <taxon>Sordariales</taxon>
        <taxon>Lasiosphaeriaceae</taxon>
        <taxon>Immersiella</taxon>
    </lineage>
</organism>
<dbReference type="PRINTS" id="PR00381">
    <property type="entry name" value="KINESINLIGHT"/>
</dbReference>
<protein>
    <recommendedName>
        <fullName evidence="4">Kinesin light chain</fullName>
    </recommendedName>
</protein>
<dbReference type="SMART" id="SM00028">
    <property type="entry name" value="TPR"/>
    <property type="match status" value="9"/>
</dbReference>
<feature type="compositionally biased region" description="Acidic residues" evidence="1">
    <location>
        <begin position="354"/>
        <end position="393"/>
    </location>
</feature>
<dbReference type="PANTHER" id="PTHR46082">
    <property type="entry name" value="ATP/GTP-BINDING PROTEIN-RELATED"/>
    <property type="match status" value="1"/>
</dbReference>
<dbReference type="EMBL" id="JAULSU010000006">
    <property type="protein sequence ID" value="KAK0613579.1"/>
    <property type="molecule type" value="Genomic_DNA"/>
</dbReference>
<evidence type="ECO:0008006" key="4">
    <source>
        <dbReference type="Google" id="ProtNLM"/>
    </source>
</evidence>
<reference evidence="2" key="1">
    <citation type="submission" date="2023-06" db="EMBL/GenBank/DDBJ databases">
        <title>Genome-scale phylogeny and comparative genomics of the fungal order Sordariales.</title>
        <authorList>
            <consortium name="Lawrence Berkeley National Laboratory"/>
            <person name="Hensen N."/>
            <person name="Bonometti L."/>
            <person name="Westerberg I."/>
            <person name="Brannstrom I.O."/>
            <person name="Guillou S."/>
            <person name="Cros-Aarteil S."/>
            <person name="Calhoun S."/>
            <person name="Haridas S."/>
            <person name="Kuo A."/>
            <person name="Mondo S."/>
            <person name="Pangilinan J."/>
            <person name="Riley R."/>
            <person name="Labutti K."/>
            <person name="Andreopoulos B."/>
            <person name="Lipzen A."/>
            <person name="Chen C."/>
            <person name="Yanf M."/>
            <person name="Daum C."/>
            <person name="Ng V."/>
            <person name="Clum A."/>
            <person name="Steindorff A."/>
            <person name="Ohm R."/>
            <person name="Martin F."/>
            <person name="Silar P."/>
            <person name="Natvig D."/>
            <person name="Lalanne C."/>
            <person name="Gautier V."/>
            <person name="Ament-Velasquez S.L."/>
            <person name="Kruys A."/>
            <person name="Hutchinson M.I."/>
            <person name="Powell A.J."/>
            <person name="Barry K."/>
            <person name="Miller A.N."/>
            <person name="Grigoriev I.V."/>
            <person name="Debuchy R."/>
            <person name="Gladieux P."/>
            <person name="Thoren M.H."/>
            <person name="Johannesson H."/>
        </authorList>
    </citation>
    <scope>NUCLEOTIDE SEQUENCE</scope>
    <source>
        <strain evidence="2">CBS 606.72</strain>
    </source>
</reference>
<evidence type="ECO:0000313" key="3">
    <source>
        <dbReference type="Proteomes" id="UP001175000"/>
    </source>
</evidence>
<feature type="region of interest" description="Disordered" evidence="1">
    <location>
        <begin position="347"/>
        <end position="393"/>
    </location>
</feature>
<dbReference type="InterPro" id="IPR027417">
    <property type="entry name" value="P-loop_NTPase"/>
</dbReference>
<dbReference type="InterPro" id="IPR019734">
    <property type="entry name" value="TPR_rpt"/>
</dbReference>
<accession>A0AA40BU04</accession>
<name>A0AA40BU04_9PEZI</name>
<dbReference type="Gene3D" id="3.40.50.300">
    <property type="entry name" value="P-loop containing nucleotide triphosphate hydrolases"/>
    <property type="match status" value="1"/>
</dbReference>
<sequence length="895" mass="99541">MVPNYGEGREYAVRRLRKEIDEASAERPQRRANRPRPSIMIPFSRDEDFVDRQALLDQMSQKCSQPGSRTALAGLGGVGKSQLAIEYAYRVRDRSPEAWVFWIYASNAARFEQSFREIAAHVKIPGLDNPETNIFQLVRDWLGDEENGPWLLILDNLDDASFLTASCVNGEGHPANMDGTNSQPLIRCLPQCQHGSILVTSRRREAASEMVEDRNIIAVGPMGKEDALKLLRTKLRQHEVDNVMDELTAALEYMPLAIVQAAAYISQKWPPCSVQQYLDKFLKNDRKKAGLLSYESGKLRRDLSAKNSILITWQISFDHIREIRPSAAHVLSLMSFCDRQGIPASLLQCGDSGGDGDGEGDSNDDDSEDGYGSSDGEDSDDGSEDDDGSSDEEFNVGFEDDIITLRNFSFITTNGDGKTFEMHRLVQLATLEWLEAHGKQDHWRHRFLKNLTERFPTGEYENWAECRALFPHAKSAATVAPKEDESLLNWAAILHNAALYAENMGNRAEAEKMGIQAMRAMKKVLGLEHPDTITSMNNLASTYWGQGRLAEAEGLQVQAMEMRKKVLGPEHPDTITSMNNLALTYRGQGRLAEAEGLEVQAMEMRKKVLGPEHPDTITSMNNLASTYRGQGRLAEAEGLEVQAMEMTKKVLGPEHPDTITSMNNLASTYRGQGRLAEAEGLEVQAMEMTKKVLGLEHPNTITIMNNLALTYRGQGRLAEAEGLQVQAMEMRKKVLGLEHPDTITSMNNLALTYRGQGRLAEAEGLQVQAMEMTKKVLGLEHPDTITSMGNLALTYWGQGRLAEAEGLQVQAMEMTKKVLGLEHPGTLTSLNNLAFTWAGQGRLDDALDLMHQCVQSRQKVLGRDHPDSTSSLAVLEKWQRRRAAQGEGERSANLV</sequence>
<evidence type="ECO:0000313" key="2">
    <source>
        <dbReference type="EMBL" id="KAK0613579.1"/>
    </source>
</evidence>
<keyword evidence="3" id="KW-1185">Reference proteome</keyword>
<dbReference type="AlphaFoldDB" id="A0AA40BU04"/>